<evidence type="ECO:0000313" key="2">
    <source>
        <dbReference type="EMBL" id="NGP90230.1"/>
    </source>
</evidence>
<evidence type="ECO:0000259" key="1">
    <source>
        <dbReference type="PROSITE" id="PS50164"/>
    </source>
</evidence>
<feature type="domain" description="GIY-YIG" evidence="1">
    <location>
        <begin position="1"/>
        <end position="56"/>
    </location>
</feature>
<dbReference type="InterPro" id="IPR000305">
    <property type="entry name" value="GIY-YIG_endonuc"/>
</dbReference>
<dbReference type="AlphaFoldDB" id="A0A6M1TPK8"/>
<keyword evidence="3" id="KW-1185">Reference proteome</keyword>
<dbReference type="RefSeq" id="WP_165271454.1">
    <property type="nucleotide sequence ID" value="NZ_JAALLS010000044.1"/>
</dbReference>
<proteinExistence type="predicted"/>
<dbReference type="SUPFAM" id="SSF82771">
    <property type="entry name" value="GIY-YIG endonuclease"/>
    <property type="match status" value="1"/>
</dbReference>
<protein>
    <submittedName>
        <fullName evidence="2">GIY-YIG nuclease family protein</fullName>
    </submittedName>
</protein>
<reference evidence="2 3" key="1">
    <citation type="submission" date="2020-02" db="EMBL/GenBank/DDBJ databases">
        <title>Aliifodinibius halophilus 2W32, complete genome.</title>
        <authorList>
            <person name="Li Y."/>
            <person name="Wu S."/>
        </authorList>
    </citation>
    <scope>NUCLEOTIDE SEQUENCE [LARGE SCALE GENOMIC DNA]</scope>
    <source>
        <strain evidence="2 3">2W32</strain>
    </source>
</reference>
<dbReference type="Gene3D" id="3.40.1440.10">
    <property type="entry name" value="GIY-YIG endonuclease"/>
    <property type="match status" value="1"/>
</dbReference>
<comment type="caution">
    <text evidence="2">The sequence shown here is derived from an EMBL/GenBank/DDBJ whole genome shotgun (WGS) entry which is preliminary data.</text>
</comment>
<sequence>MYTVYALHSPDYDKIYIGYTSNLQQRLLSHNKLGTKSCNYHCHSELVSESHLLSHH</sequence>
<evidence type="ECO:0000313" key="3">
    <source>
        <dbReference type="Proteomes" id="UP000479132"/>
    </source>
</evidence>
<dbReference type="Pfam" id="PF01541">
    <property type="entry name" value="GIY-YIG"/>
    <property type="match status" value="1"/>
</dbReference>
<gene>
    <name evidence="2" type="ORF">G3569_17860</name>
</gene>
<accession>A0A6M1TPK8</accession>
<dbReference type="Proteomes" id="UP000479132">
    <property type="component" value="Unassembled WGS sequence"/>
</dbReference>
<dbReference type="EMBL" id="JAALLS010000044">
    <property type="protein sequence ID" value="NGP90230.1"/>
    <property type="molecule type" value="Genomic_DNA"/>
</dbReference>
<dbReference type="PROSITE" id="PS50164">
    <property type="entry name" value="GIY_YIG"/>
    <property type="match status" value="1"/>
</dbReference>
<dbReference type="InterPro" id="IPR035901">
    <property type="entry name" value="GIY-YIG_endonuc_sf"/>
</dbReference>
<organism evidence="2 3">
    <name type="scientific">Fodinibius halophilus</name>
    <dbReference type="NCBI Taxonomy" id="1736908"/>
    <lineage>
        <taxon>Bacteria</taxon>
        <taxon>Pseudomonadati</taxon>
        <taxon>Balneolota</taxon>
        <taxon>Balneolia</taxon>
        <taxon>Balneolales</taxon>
        <taxon>Balneolaceae</taxon>
        <taxon>Fodinibius</taxon>
    </lineage>
</organism>
<name>A0A6M1TPK8_9BACT</name>